<proteinExistence type="predicted"/>
<name>A0A0S3R003_PHAAN</name>
<dbReference type="EMBL" id="AP015034">
    <property type="protein sequence ID" value="BAT73911.1"/>
    <property type="molecule type" value="Genomic_DNA"/>
</dbReference>
<reference evidence="1 2" key="1">
    <citation type="journal article" date="2015" name="Sci. Rep.">
        <title>The power of single molecule real-time sequencing technology in the de novo assembly of a eukaryotic genome.</title>
        <authorList>
            <person name="Sakai H."/>
            <person name="Naito K."/>
            <person name="Ogiso-Tanaka E."/>
            <person name="Takahashi Y."/>
            <person name="Iseki K."/>
            <person name="Muto C."/>
            <person name="Satou K."/>
            <person name="Teruya K."/>
            <person name="Shiroma A."/>
            <person name="Shimoji M."/>
            <person name="Hirano T."/>
            <person name="Itoh T."/>
            <person name="Kaga A."/>
            <person name="Tomooka N."/>
        </authorList>
    </citation>
    <scope>NUCLEOTIDE SEQUENCE [LARGE SCALE GENOMIC DNA]</scope>
    <source>
        <strain evidence="2">cv. Shumari</strain>
    </source>
</reference>
<evidence type="ECO:0000313" key="2">
    <source>
        <dbReference type="Proteomes" id="UP000291084"/>
    </source>
</evidence>
<gene>
    <name evidence="1" type="primary">Vigan.01G147400</name>
    <name evidence="1" type="ORF">VIGAN_01147400</name>
</gene>
<protein>
    <submittedName>
        <fullName evidence="1">Uncharacterized protein</fullName>
    </submittedName>
</protein>
<keyword evidence="2" id="KW-1185">Reference proteome</keyword>
<dbReference type="AlphaFoldDB" id="A0A0S3R003"/>
<sequence>MKRREEGSTDLVLQYATGGFKAGLQGHEFERENLDGIGDVVVVGVGVGVVVVMFGREGLVVAEDPGLELLDEGGDGGVT</sequence>
<dbReference type="Proteomes" id="UP000291084">
    <property type="component" value="Chromosome 1"/>
</dbReference>
<evidence type="ECO:0000313" key="1">
    <source>
        <dbReference type="EMBL" id="BAT73911.1"/>
    </source>
</evidence>
<accession>A0A0S3R003</accession>
<organism evidence="1 2">
    <name type="scientific">Vigna angularis var. angularis</name>
    <dbReference type="NCBI Taxonomy" id="157739"/>
    <lineage>
        <taxon>Eukaryota</taxon>
        <taxon>Viridiplantae</taxon>
        <taxon>Streptophyta</taxon>
        <taxon>Embryophyta</taxon>
        <taxon>Tracheophyta</taxon>
        <taxon>Spermatophyta</taxon>
        <taxon>Magnoliopsida</taxon>
        <taxon>eudicotyledons</taxon>
        <taxon>Gunneridae</taxon>
        <taxon>Pentapetalae</taxon>
        <taxon>rosids</taxon>
        <taxon>fabids</taxon>
        <taxon>Fabales</taxon>
        <taxon>Fabaceae</taxon>
        <taxon>Papilionoideae</taxon>
        <taxon>50 kb inversion clade</taxon>
        <taxon>NPAAA clade</taxon>
        <taxon>indigoferoid/millettioid clade</taxon>
        <taxon>Phaseoleae</taxon>
        <taxon>Vigna</taxon>
    </lineage>
</organism>